<protein>
    <submittedName>
        <fullName evidence="1">Uncharacterized protein</fullName>
    </submittedName>
</protein>
<gene>
    <name evidence="1" type="ORF">EGW08_016442</name>
</gene>
<evidence type="ECO:0000313" key="2">
    <source>
        <dbReference type="Proteomes" id="UP000271974"/>
    </source>
</evidence>
<organism evidence="1 2">
    <name type="scientific">Elysia chlorotica</name>
    <name type="common">Eastern emerald elysia</name>
    <name type="synonym">Sea slug</name>
    <dbReference type="NCBI Taxonomy" id="188477"/>
    <lineage>
        <taxon>Eukaryota</taxon>
        <taxon>Metazoa</taxon>
        <taxon>Spiralia</taxon>
        <taxon>Lophotrochozoa</taxon>
        <taxon>Mollusca</taxon>
        <taxon>Gastropoda</taxon>
        <taxon>Heterobranchia</taxon>
        <taxon>Euthyneura</taxon>
        <taxon>Panpulmonata</taxon>
        <taxon>Sacoglossa</taxon>
        <taxon>Placobranchoidea</taxon>
        <taxon>Plakobranchidae</taxon>
        <taxon>Elysia</taxon>
    </lineage>
</organism>
<proteinExistence type="predicted"/>
<dbReference type="EMBL" id="RQTK01000711">
    <property type="protein sequence ID" value="RUS75781.1"/>
    <property type="molecule type" value="Genomic_DNA"/>
</dbReference>
<name>A0A3S1AZ18_ELYCH</name>
<comment type="caution">
    <text evidence="1">The sequence shown here is derived from an EMBL/GenBank/DDBJ whole genome shotgun (WGS) entry which is preliminary data.</text>
</comment>
<dbReference type="Proteomes" id="UP000271974">
    <property type="component" value="Unassembled WGS sequence"/>
</dbReference>
<sequence>MLLIIQMTFQYLTKNHYSQLPELVFKEIYHIQLQHYFQIPTLTKQCQRNENGILIFQSTKQEHSYPQSTQINSIVPSLGTNLLVTLCAPDNQVHRSQNNLGVSFIQKQAFKLACIHSQHVDSISQYITKCIDISFKIQIFGRA</sequence>
<keyword evidence="2" id="KW-1185">Reference proteome</keyword>
<accession>A0A3S1AZ18</accession>
<evidence type="ECO:0000313" key="1">
    <source>
        <dbReference type="EMBL" id="RUS75781.1"/>
    </source>
</evidence>
<dbReference type="AlphaFoldDB" id="A0A3S1AZ18"/>
<reference evidence="1 2" key="1">
    <citation type="submission" date="2019-01" db="EMBL/GenBank/DDBJ databases">
        <title>A draft genome assembly of the solar-powered sea slug Elysia chlorotica.</title>
        <authorList>
            <person name="Cai H."/>
            <person name="Li Q."/>
            <person name="Fang X."/>
            <person name="Li J."/>
            <person name="Curtis N.E."/>
            <person name="Altenburger A."/>
            <person name="Shibata T."/>
            <person name="Feng M."/>
            <person name="Maeda T."/>
            <person name="Schwartz J.A."/>
            <person name="Shigenobu S."/>
            <person name="Lundholm N."/>
            <person name="Nishiyama T."/>
            <person name="Yang H."/>
            <person name="Hasebe M."/>
            <person name="Li S."/>
            <person name="Pierce S.K."/>
            <person name="Wang J."/>
        </authorList>
    </citation>
    <scope>NUCLEOTIDE SEQUENCE [LARGE SCALE GENOMIC DNA]</scope>
    <source>
        <strain evidence="1">EC2010</strain>
        <tissue evidence="1">Whole organism of an adult</tissue>
    </source>
</reference>